<evidence type="ECO:0000313" key="2">
    <source>
        <dbReference type="EMBL" id="KAJ8937814.1"/>
    </source>
</evidence>
<comment type="caution">
    <text evidence="2">The sequence shown here is derived from an EMBL/GenBank/DDBJ whole genome shotgun (WGS) entry which is preliminary data.</text>
</comment>
<keyword evidence="3" id="KW-1185">Reference proteome</keyword>
<feature type="compositionally biased region" description="Polar residues" evidence="1">
    <location>
        <begin position="51"/>
        <end position="64"/>
    </location>
</feature>
<proteinExistence type="predicted"/>
<dbReference type="Proteomes" id="UP001162156">
    <property type="component" value="Unassembled WGS sequence"/>
</dbReference>
<name>A0AAV8XH38_9CUCU</name>
<gene>
    <name evidence="2" type="ORF">NQ314_011704</name>
</gene>
<feature type="region of interest" description="Disordered" evidence="1">
    <location>
        <begin position="50"/>
        <end position="104"/>
    </location>
</feature>
<feature type="compositionally biased region" description="Low complexity" evidence="1">
    <location>
        <begin position="67"/>
        <end position="81"/>
    </location>
</feature>
<dbReference type="EMBL" id="JANEYF010003268">
    <property type="protein sequence ID" value="KAJ8937814.1"/>
    <property type="molecule type" value="Genomic_DNA"/>
</dbReference>
<sequence length="140" mass="15542">DMDLQEEGSKRIHGGLEELSNILQKTQSKINRIKASCGSLTSLLKVRITGRSDSSTSLNGNSDKLQTEVAATETTENTTENISSDEVEGEKPENKSKPIKSDLDKALDTNLSRLDIMIEKAENAQYSMAHQTKQMRKFLK</sequence>
<evidence type="ECO:0000313" key="3">
    <source>
        <dbReference type="Proteomes" id="UP001162156"/>
    </source>
</evidence>
<organism evidence="2 3">
    <name type="scientific">Rhamnusium bicolor</name>
    <dbReference type="NCBI Taxonomy" id="1586634"/>
    <lineage>
        <taxon>Eukaryota</taxon>
        <taxon>Metazoa</taxon>
        <taxon>Ecdysozoa</taxon>
        <taxon>Arthropoda</taxon>
        <taxon>Hexapoda</taxon>
        <taxon>Insecta</taxon>
        <taxon>Pterygota</taxon>
        <taxon>Neoptera</taxon>
        <taxon>Endopterygota</taxon>
        <taxon>Coleoptera</taxon>
        <taxon>Polyphaga</taxon>
        <taxon>Cucujiformia</taxon>
        <taxon>Chrysomeloidea</taxon>
        <taxon>Cerambycidae</taxon>
        <taxon>Lepturinae</taxon>
        <taxon>Rhagiini</taxon>
        <taxon>Rhamnusium</taxon>
    </lineage>
</organism>
<reference evidence="2" key="1">
    <citation type="journal article" date="2023" name="Insect Mol. Biol.">
        <title>Genome sequencing provides insights into the evolution of gene families encoding plant cell wall-degrading enzymes in longhorned beetles.</title>
        <authorList>
            <person name="Shin N.R."/>
            <person name="Okamura Y."/>
            <person name="Kirsch R."/>
            <person name="Pauchet Y."/>
        </authorList>
    </citation>
    <scope>NUCLEOTIDE SEQUENCE</scope>
    <source>
        <strain evidence="2">RBIC_L_NR</strain>
    </source>
</reference>
<evidence type="ECO:0000256" key="1">
    <source>
        <dbReference type="SAM" id="MobiDB-lite"/>
    </source>
</evidence>
<feature type="compositionally biased region" description="Basic and acidic residues" evidence="1">
    <location>
        <begin position="89"/>
        <end position="104"/>
    </location>
</feature>
<dbReference type="AlphaFoldDB" id="A0AAV8XH38"/>
<accession>A0AAV8XH38</accession>
<feature type="non-terminal residue" evidence="2">
    <location>
        <position position="1"/>
    </location>
</feature>
<protein>
    <submittedName>
        <fullName evidence="2">Uncharacterized protein</fullName>
    </submittedName>
</protein>